<keyword evidence="2" id="KW-1185">Reference proteome</keyword>
<evidence type="ECO:0000313" key="2">
    <source>
        <dbReference type="Proteomes" id="UP000198908"/>
    </source>
</evidence>
<feature type="non-terminal residue" evidence="1">
    <location>
        <position position="45"/>
    </location>
</feature>
<evidence type="ECO:0000313" key="1">
    <source>
        <dbReference type="EMBL" id="SDE20819.1"/>
    </source>
</evidence>
<dbReference type="Proteomes" id="UP000198908">
    <property type="component" value="Unassembled WGS sequence"/>
</dbReference>
<reference evidence="2" key="1">
    <citation type="submission" date="2016-09" db="EMBL/GenBank/DDBJ databases">
        <authorList>
            <person name="Varghese N."/>
            <person name="Submissions S."/>
        </authorList>
    </citation>
    <scope>NUCLEOTIDE SEQUENCE [LARGE SCALE GENOMIC DNA]</scope>
    <source>
        <strain evidence="2">TNe-862</strain>
    </source>
</reference>
<keyword evidence="1" id="KW-0456">Lyase</keyword>
<dbReference type="AlphaFoldDB" id="A0A1G7B154"/>
<accession>A0A1G7B154</accession>
<dbReference type="GO" id="GO:0016829">
    <property type="term" value="F:lyase activity"/>
    <property type="evidence" value="ECO:0007669"/>
    <property type="project" value="UniProtKB-KW"/>
</dbReference>
<dbReference type="EMBL" id="FMYQ01000037">
    <property type="protein sequence ID" value="SDE20819.1"/>
    <property type="molecule type" value="Genomic_DNA"/>
</dbReference>
<proteinExistence type="predicted"/>
<protein>
    <submittedName>
        <fullName evidence="1">Histidine ammonia-lyase</fullName>
    </submittedName>
</protein>
<organism evidence="1 2">
    <name type="scientific">Paraburkholderia lycopersici</name>
    <dbReference type="NCBI Taxonomy" id="416944"/>
    <lineage>
        <taxon>Bacteria</taxon>
        <taxon>Pseudomonadati</taxon>
        <taxon>Pseudomonadota</taxon>
        <taxon>Betaproteobacteria</taxon>
        <taxon>Burkholderiales</taxon>
        <taxon>Burkholderiaceae</taxon>
        <taxon>Paraburkholderia</taxon>
    </lineage>
</organism>
<gene>
    <name evidence="1" type="ORF">SAMN05421548_1371</name>
</gene>
<sequence>MLPPLRLTPGYLSLPQLRQIAREAVRLDLDPASFAAIDAGARAVA</sequence>
<name>A0A1G7B154_9BURK</name>
<dbReference type="STRING" id="416944.SAMN05421548_1371"/>